<dbReference type="SMART" id="SM00744">
    <property type="entry name" value="RINGv"/>
    <property type="match status" value="1"/>
</dbReference>
<evidence type="ECO:0000256" key="4">
    <source>
        <dbReference type="SAM" id="Phobius"/>
    </source>
</evidence>
<dbReference type="WBParaSite" id="mrna-Wban_10697">
    <property type="protein sequence ID" value="mrna-Wban_10697"/>
    <property type="gene ID" value="Wban_10697"/>
</dbReference>
<reference evidence="6" key="1">
    <citation type="submission" date="2015-03" db="EMBL/GenBank/DDBJ databases">
        <title>Wuchereria bancrofti Genome Sequencing Papua New Guinea Strain.</title>
        <authorList>
            <person name="Small S.T."/>
            <person name="Serre D."/>
            <person name="Zimmerman P.A."/>
        </authorList>
    </citation>
    <scope>NUCLEOTIDE SEQUENCE [LARGE SCALE GENOMIC DNA]</scope>
    <source>
        <strain evidence="6">pt0022</strain>
    </source>
</reference>
<evidence type="ECO:0000313" key="6">
    <source>
        <dbReference type="Proteomes" id="UP000093561"/>
    </source>
</evidence>
<reference evidence="6" key="2">
    <citation type="journal article" date="2016" name="Mol. Ecol.">
        <title>Population genomics of the filarial nematode parasite Wuchereria bancrofti from mosquitoes.</title>
        <authorList>
            <person name="Small S.T."/>
            <person name="Reimer L.J."/>
            <person name="Tisch D.J."/>
            <person name="King C.L."/>
            <person name="Christensen B.M."/>
            <person name="Siba P.M."/>
            <person name="Kazura J.W."/>
            <person name="Serre D."/>
            <person name="Zimmerman P.A."/>
        </authorList>
    </citation>
    <scope>NUCLEOTIDE SEQUENCE</scope>
    <source>
        <strain evidence="6">pt0022</strain>
    </source>
</reference>
<proteinExistence type="predicted"/>
<feature type="transmembrane region" description="Helical" evidence="4">
    <location>
        <begin position="159"/>
        <end position="180"/>
    </location>
</feature>
<organism evidence="6 7">
    <name type="scientific">Wuchereria bancrofti</name>
    <dbReference type="NCBI Taxonomy" id="6293"/>
    <lineage>
        <taxon>Eukaryota</taxon>
        <taxon>Metazoa</taxon>
        <taxon>Ecdysozoa</taxon>
        <taxon>Nematoda</taxon>
        <taxon>Chromadorea</taxon>
        <taxon>Rhabditida</taxon>
        <taxon>Spirurina</taxon>
        <taxon>Spiruromorpha</taxon>
        <taxon>Filarioidea</taxon>
        <taxon>Onchocercidae</taxon>
        <taxon>Wuchereria</taxon>
    </lineage>
</organism>
<sequence length="206" mass="23709">MSKIEGNSNGNVTGQDGMENTFTKKKFQIFNGNKKASFIRVIHFEESVRVYIPKRASPKTVSDSSNTEKEACRICQSETGKLMGDIHKHCLNEWLLRLNNNDRCEICKEKYLKSNIVKSSSVICLSIKFFDRIFIAGLSPRSSNIARIRKIHFINNFNIILFVTLLIISTPIGGLTNIAMRIWHYVNKQRAIRFIDFDINKKAIKY</sequence>
<evidence type="ECO:0000256" key="1">
    <source>
        <dbReference type="ARBA" id="ARBA00022723"/>
    </source>
</evidence>
<feature type="domain" description="RING-CH-type" evidence="5">
    <location>
        <begin position="71"/>
        <end position="108"/>
    </location>
</feature>
<dbReference type="SUPFAM" id="SSF57850">
    <property type="entry name" value="RING/U-box"/>
    <property type="match status" value="1"/>
</dbReference>
<keyword evidence="4" id="KW-0472">Membrane</keyword>
<name>A0AAF5Q541_WUCBA</name>
<keyword evidence="4" id="KW-0812">Transmembrane</keyword>
<protein>
    <recommendedName>
        <fullName evidence="5">RING-CH-type domain-containing protein</fullName>
    </recommendedName>
</protein>
<evidence type="ECO:0000313" key="7">
    <source>
        <dbReference type="WBParaSite" id="mrna-Wban_10697"/>
    </source>
</evidence>
<evidence type="ECO:0000256" key="3">
    <source>
        <dbReference type="ARBA" id="ARBA00022833"/>
    </source>
</evidence>
<dbReference type="Proteomes" id="UP000093561">
    <property type="component" value="Unassembled WGS sequence"/>
</dbReference>
<dbReference type="AlphaFoldDB" id="A0AAF5Q541"/>
<accession>A0AAF5Q541</accession>
<keyword evidence="1" id="KW-0479">Metal-binding</keyword>
<dbReference type="GO" id="GO:0008270">
    <property type="term" value="F:zinc ion binding"/>
    <property type="evidence" value="ECO:0007669"/>
    <property type="project" value="UniProtKB-KW"/>
</dbReference>
<keyword evidence="2" id="KW-0863">Zinc-finger</keyword>
<reference evidence="7" key="3">
    <citation type="submission" date="2024-02" db="UniProtKB">
        <authorList>
            <consortium name="WormBaseParasite"/>
        </authorList>
    </citation>
    <scope>IDENTIFICATION</scope>
    <source>
        <strain evidence="7">pt0022</strain>
    </source>
</reference>
<keyword evidence="3" id="KW-0862">Zinc</keyword>
<evidence type="ECO:0000259" key="5">
    <source>
        <dbReference type="SMART" id="SM00744"/>
    </source>
</evidence>
<keyword evidence="4" id="KW-1133">Transmembrane helix</keyword>
<dbReference type="InterPro" id="IPR011016">
    <property type="entry name" value="Znf_RING-CH"/>
</dbReference>
<evidence type="ECO:0000256" key="2">
    <source>
        <dbReference type="ARBA" id="ARBA00022771"/>
    </source>
</evidence>